<reference evidence="1" key="1">
    <citation type="submission" date="2021-06" db="EMBL/GenBank/DDBJ databases">
        <authorList>
            <person name="Kallberg Y."/>
            <person name="Tangrot J."/>
            <person name="Rosling A."/>
        </authorList>
    </citation>
    <scope>NUCLEOTIDE SEQUENCE</scope>
    <source>
        <strain evidence="1">IL203A</strain>
    </source>
</reference>
<dbReference type="EMBL" id="CAJVPU010051210">
    <property type="protein sequence ID" value="CAG8760861.1"/>
    <property type="molecule type" value="Genomic_DNA"/>
</dbReference>
<evidence type="ECO:0000313" key="2">
    <source>
        <dbReference type="Proteomes" id="UP000789702"/>
    </source>
</evidence>
<evidence type="ECO:0000313" key="1">
    <source>
        <dbReference type="EMBL" id="CAG8760861.1"/>
    </source>
</evidence>
<accession>A0ACA9QP73</accession>
<feature type="non-terminal residue" evidence="1">
    <location>
        <position position="1"/>
    </location>
</feature>
<feature type="non-terminal residue" evidence="1">
    <location>
        <position position="60"/>
    </location>
</feature>
<keyword evidence="2" id="KW-1185">Reference proteome</keyword>
<dbReference type="Proteomes" id="UP000789702">
    <property type="component" value="Unassembled WGS sequence"/>
</dbReference>
<protein>
    <submittedName>
        <fullName evidence="1">1097_t:CDS:1</fullName>
    </submittedName>
</protein>
<gene>
    <name evidence="1" type="ORF">DHETER_LOCUS15247</name>
</gene>
<organism evidence="1 2">
    <name type="scientific">Dentiscutata heterogama</name>
    <dbReference type="NCBI Taxonomy" id="1316150"/>
    <lineage>
        <taxon>Eukaryota</taxon>
        <taxon>Fungi</taxon>
        <taxon>Fungi incertae sedis</taxon>
        <taxon>Mucoromycota</taxon>
        <taxon>Glomeromycotina</taxon>
        <taxon>Glomeromycetes</taxon>
        <taxon>Diversisporales</taxon>
        <taxon>Gigasporaceae</taxon>
        <taxon>Dentiscutata</taxon>
    </lineage>
</organism>
<sequence>GSSKTGLRMNRGYMPKELYFCNAKLLSYFDYILSESHGESMTNYFLSHIRFNSGVKYISS</sequence>
<comment type="caution">
    <text evidence="1">The sequence shown here is derived from an EMBL/GenBank/DDBJ whole genome shotgun (WGS) entry which is preliminary data.</text>
</comment>
<proteinExistence type="predicted"/>
<name>A0ACA9QP73_9GLOM</name>